<evidence type="ECO:0000256" key="2">
    <source>
        <dbReference type="ARBA" id="ARBA00004443"/>
    </source>
</evidence>
<keyword evidence="13" id="KW-0472">Membrane</keyword>
<keyword evidence="9" id="KW-0999">Mitochondrion inner membrane</keyword>
<dbReference type="GO" id="GO:0005743">
    <property type="term" value="C:mitochondrial inner membrane"/>
    <property type="evidence" value="ECO:0007669"/>
    <property type="project" value="UniProtKB-SubCell"/>
</dbReference>
<dbReference type="Pfam" id="PF05347">
    <property type="entry name" value="Complex1_LYR"/>
    <property type="match status" value="1"/>
</dbReference>
<evidence type="ECO:0000256" key="16">
    <source>
        <dbReference type="SAM" id="MobiDB-lite"/>
    </source>
</evidence>
<keyword evidence="8" id="KW-0679">Respiratory chain</keyword>
<reference evidence="18 19" key="1">
    <citation type="journal article" date="2013" name="MBio">
        <title>Genome sequencing of the plant pathogen Taphrina deformans, the causal agent of peach leaf curl.</title>
        <authorList>
            <person name="Cisse O.H."/>
            <person name="Almeida J.M.G.C.F."/>
            <person name="Fonseca A."/>
            <person name="Kumar A.A."/>
            <person name="Salojaervi J."/>
            <person name="Overmyer K."/>
            <person name="Hauser P.M."/>
            <person name="Pagni M."/>
        </authorList>
    </citation>
    <scope>NUCLEOTIDE SEQUENCE [LARGE SCALE GENOMIC DNA]</scope>
    <source>
        <strain evidence="19">PYCC 5710 / ATCC 11124 / CBS 356.35 / IMI 108563 / JCM 9778 / NBRC 8474</strain>
    </source>
</reference>
<evidence type="ECO:0000256" key="11">
    <source>
        <dbReference type="ARBA" id="ARBA00022990"/>
    </source>
</evidence>
<evidence type="ECO:0000256" key="7">
    <source>
        <dbReference type="ARBA" id="ARBA00022553"/>
    </source>
</evidence>
<comment type="subunit">
    <text evidence="4">Mammalian complex I is composed of 45 different subunits.</text>
</comment>
<evidence type="ECO:0000256" key="15">
    <source>
        <dbReference type="ARBA" id="ARBA00032528"/>
    </source>
</evidence>
<keyword evidence="19" id="KW-1185">Reference proteome</keyword>
<gene>
    <name evidence="18" type="ORF">TAPDE_001926</name>
</gene>
<comment type="function">
    <text evidence="1">Accessory subunit of the mitochondrial membrane respiratory chain NADH dehydrogenase (Complex I), that is believed to be not involved in catalysis. Complex I functions in the transfer of electrons from NADH to the respiratory chain. The immediate electron acceptor for the enzyme is believed to be ubiquinone.</text>
</comment>
<evidence type="ECO:0000256" key="1">
    <source>
        <dbReference type="ARBA" id="ARBA00002920"/>
    </source>
</evidence>
<dbReference type="EMBL" id="CAHR02000066">
    <property type="protein sequence ID" value="CCG82012.1"/>
    <property type="molecule type" value="Genomic_DNA"/>
</dbReference>
<feature type="region of interest" description="Disordered" evidence="16">
    <location>
        <begin position="75"/>
        <end position="104"/>
    </location>
</feature>
<dbReference type="PANTHER" id="PTHR12868:SF0">
    <property type="entry name" value="NADH DEHYDROGENASE [UBIQUINONE] 1 BETA SUBCOMPLEX SUBUNIT 9"/>
    <property type="match status" value="1"/>
</dbReference>
<evidence type="ECO:0000259" key="17">
    <source>
        <dbReference type="Pfam" id="PF05347"/>
    </source>
</evidence>
<comment type="caution">
    <text evidence="18">The sequence shown here is derived from an EMBL/GenBank/DDBJ whole genome shotgun (WGS) entry which is preliminary data.</text>
</comment>
<keyword evidence="11" id="KW-0007">Acetylation</keyword>
<evidence type="ECO:0000256" key="3">
    <source>
        <dbReference type="ARBA" id="ARBA00009508"/>
    </source>
</evidence>
<evidence type="ECO:0000256" key="12">
    <source>
        <dbReference type="ARBA" id="ARBA00023128"/>
    </source>
</evidence>
<dbReference type="InterPro" id="IPR045292">
    <property type="entry name" value="Complex1_LYR_NDUFB9_LYRM3"/>
</dbReference>
<evidence type="ECO:0000256" key="5">
    <source>
        <dbReference type="ARBA" id="ARBA00018684"/>
    </source>
</evidence>
<dbReference type="AlphaFoldDB" id="R4XF77"/>
<dbReference type="eggNOG" id="KOG3466">
    <property type="taxonomic scope" value="Eukaryota"/>
</dbReference>
<evidence type="ECO:0000256" key="14">
    <source>
        <dbReference type="ARBA" id="ARBA00030192"/>
    </source>
</evidence>
<proteinExistence type="inferred from homology"/>
<sequence>MSAIVAPFTNTNRSRVASLYKRALKLSRDWTVHRDQWRIEAMDIRRRFEENLHVQNPRLLERLLEKTESELQLKKHPDPYIVPTAPGGSKWERNTKPMVEQAGH</sequence>
<keyword evidence="6" id="KW-0813">Transport</keyword>
<name>R4XF77_TAPDE</name>
<evidence type="ECO:0000256" key="8">
    <source>
        <dbReference type="ARBA" id="ARBA00022660"/>
    </source>
</evidence>
<dbReference type="OrthoDB" id="13598at2759"/>
<keyword evidence="12" id="KW-0496">Mitochondrion</keyword>
<organism evidence="18 19">
    <name type="scientific">Taphrina deformans (strain PYCC 5710 / ATCC 11124 / CBS 356.35 / IMI 108563 / JCM 9778 / NBRC 8474)</name>
    <name type="common">Peach leaf curl fungus</name>
    <name type="synonym">Lalaria deformans</name>
    <dbReference type="NCBI Taxonomy" id="1097556"/>
    <lineage>
        <taxon>Eukaryota</taxon>
        <taxon>Fungi</taxon>
        <taxon>Dikarya</taxon>
        <taxon>Ascomycota</taxon>
        <taxon>Taphrinomycotina</taxon>
        <taxon>Taphrinomycetes</taxon>
        <taxon>Taphrinales</taxon>
        <taxon>Taphrinaceae</taxon>
        <taxon>Taphrina</taxon>
    </lineage>
</organism>
<dbReference type="PANTHER" id="PTHR12868">
    <property type="entry name" value="NADH-UBIQUINONE OXIDOREDUCTASE B22 SUBUNIT"/>
    <property type="match status" value="1"/>
</dbReference>
<dbReference type="GO" id="GO:0006120">
    <property type="term" value="P:mitochondrial electron transport, NADH to ubiquinone"/>
    <property type="evidence" value="ECO:0007669"/>
    <property type="project" value="InterPro"/>
</dbReference>
<dbReference type="VEuPathDB" id="FungiDB:TAPDE_001926"/>
<comment type="subcellular location">
    <subcellularLocation>
        <location evidence="2">Mitochondrion inner membrane</location>
        <topology evidence="2">Peripheral membrane protein</topology>
        <orientation evidence="2">Matrix side</orientation>
    </subcellularLocation>
</comment>
<evidence type="ECO:0000256" key="4">
    <source>
        <dbReference type="ARBA" id="ARBA00011790"/>
    </source>
</evidence>
<evidence type="ECO:0000256" key="13">
    <source>
        <dbReference type="ARBA" id="ARBA00023136"/>
    </source>
</evidence>
<evidence type="ECO:0000256" key="10">
    <source>
        <dbReference type="ARBA" id="ARBA00022982"/>
    </source>
</evidence>
<comment type="similarity">
    <text evidence="3">Belongs to the complex I LYR family.</text>
</comment>
<feature type="domain" description="Complex 1 LYR protein" evidence="17">
    <location>
        <begin position="15"/>
        <end position="72"/>
    </location>
</feature>
<keyword evidence="7" id="KW-0597">Phosphoprotein</keyword>
<dbReference type="InterPro" id="IPR033034">
    <property type="entry name" value="NDUFB9"/>
</dbReference>
<protein>
    <recommendedName>
        <fullName evidence="5">NADH dehydrogenase [ubiquinone] 1 beta subcomplex subunit 9</fullName>
    </recommendedName>
    <alternativeName>
        <fullName evidence="14">Complex I-B22</fullName>
    </alternativeName>
    <alternativeName>
        <fullName evidence="15">NADH-ubiquinone oxidoreductase B22 subunit</fullName>
    </alternativeName>
</protein>
<evidence type="ECO:0000256" key="6">
    <source>
        <dbReference type="ARBA" id="ARBA00022448"/>
    </source>
</evidence>
<dbReference type="Proteomes" id="UP000013776">
    <property type="component" value="Unassembled WGS sequence"/>
</dbReference>
<dbReference type="InterPro" id="IPR008011">
    <property type="entry name" value="Complex1_LYR_dom"/>
</dbReference>
<evidence type="ECO:0000313" key="19">
    <source>
        <dbReference type="Proteomes" id="UP000013776"/>
    </source>
</evidence>
<dbReference type="CDD" id="cd20263">
    <property type="entry name" value="Complex1_LYR_NDUFB9_LYRM3"/>
    <property type="match status" value="1"/>
</dbReference>
<dbReference type="STRING" id="1097556.R4XF77"/>
<keyword evidence="10" id="KW-0249">Electron transport</keyword>
<accession>R4XF77</accession>
<evidence type="ECO:0000313" key="18">
    <source>
        <dbReference type="EMBL" id="CCG82012.1"/>
    </source>
</evidence>
<evidence type="ECO:0000256" key="9">
    <source>
        <dbReference type="ARBA" id="ARBA00022792"/>
    </source>
</evidence>